<evidence type="ECO:0000256" key="1">
    <source>
        <dbReference type="ARBA" id="ARBA00008987"/>
    </source>
</evidence>
<evidence type="ECO:0000256" key="7">
    <source>
        <dbReference type="PIRNR" id="PIRNR000077"/>
    </source>
</evidence>
<protein>
    <recommendedName>
        <fullName evidence="6 7">Thioredoxin</fullName>
    </recommendedName>
</protein>
<dbReference type="EMBL" id="SSCJ01000011">
    <property type="protein sequence ID" value="MDI4510705.1"/>
    <property type="molecule type" value="Genomic_DNA"/>
</dbReference>
<evidence type="ECO:0000256" key="5">
    <source>
        <dbReference type="ARBA" id="ARBA00023284"/>
    </source>
</evidence>
<dbReference type="PIRSF" id="PIRSF000077">
    <property type="entry name" value="Thioredoxin"/>
    <property type="match status" value="1"/>
</dbReference>
<dbReference type="PROSITE" id="PS51352">
    <property type="entry name" value="THIOREDOXIN_2"/>
    <property type="match status" value="1"/>
</dbReference>
<proteinExistence type="inferred from homology"/>
<feature type="site" description="Contributes to redox potential value" evidence="8">
    <location>
        <position position="33"/>
    </location>
</feature>
<feature type="disulfide bond" description="Redox-active" evidence="9">
    <location>
        <begin position="32"/>
        <end position="35"/>
    </location>
</feature>
<dbReference type="PROSITE" id="PS00194">
    <property type="entry name" value="THIOREDOXIN_1"/>
    <property type="match status" value="1"/>
</dbReference>
<dbReference type="OrthoDB" id="9790390at2"/>
<keyword evidence="2" id="KW-0813">Transport</keyword>
<reference evidence="12" key="3">
    <citation type="submission" date="2019-04" db="EMBL/GenBank/DDBJ databases">
        <title>Moraxella osloensis CCUG 73412, isolated from corneal scrapings as causative agent of keratitis.</title>
        <authorList>
            <person name="Connolly G."/>
            <person name="Jaen-Luchoro D."/>
            <person name="Pinyeiro-Iglesias B."/>
            <person name="Curry A."/>
            <person name="Knowles S."/>
            <person name="Moore E.R.B."/>
        </authorList>
    </citation>
    <scope>NUCLEOTIDE SEQUENCE</scope>
    <source>
        <strain evidence="12">CCUG 73412</strain>
    </source>
</reference>
<feature type="active site" description="Nucleophile" evidence="8">
    <location>
        <position position="32"/>
    </location>
</feature>
<keyword evidence="4 9" id="KW-1015">Disulfide bond</keyword>
<dbReference type="EMBL" id="LZMT01000012">
    <property type="protein sequence ID" value="OBX64925.1"/>
    <property type="molecule type" value="Genomic_DNA"/>
</dbReference>
<accession>A0A173MXX1</accession>
<comment type="similarity">
    <text evidence="1 7">Belongs to the thioredoxin family.</text>
</comment>
<feature type="domain" description="Thioredoxin" evidence="10">
    <location>
        <begin position="1"/>
        <end position="107"/>
    </location>
</feature>
<feature type="active site" description="Nucleophile" evidence="8">
    <location>
        <position position="35"/>
    </location>
</feature>
<evidence type="ECO:0000256" key="4">
    <source>
        <dbReference type="ARBA" id="ARBA00023157"/>
    </source>
</evidence>
<dbReference type="Gene3D" id="3.40.30.10">
    <property type="entry name" value="Glutaredoxin"/>
    <property type="match status" value="1"/>
</dbReference>
<dbReference type="SUPFAM" id="SSF52833">
    <property type="entry name" value="Thioredoxin-like"/>
    <property type="match status" value="1"/>
</dbReference>
<dbReference type="FunFam" id="3.40.30.10:FF:000001">
    <property type="entry name" value="Thioredoxin"/>
    <property type="match status" value="1"/>
</dbReference>
<keyword evidence="3" id="KW-0249">Electron transport</keyword>
<reference evidence="11" key="2">
    <citation type="submission" date="2017-11" db="EMBL/GenBank/DDBJ databases">
        <title>Complete Genome Sequence from Moraxella oslensis YHS isolated from human skin.</title>
        <authorList>
            <person name="Lee K."/>
            <person name="Lim J.Y."/>
            <person name="Hwang I."/>
        </authorList>
    </citation>
    <scope>NUCLEOTIDE SEQUENCE</scope>
    <source>
        <strain evidence="11">YHS</strain>
    </source>
</reference>
<feature type="site" description="Contributes to redox potential value" evidence="8">
    <location>
        <position position="34"/>
    </location>
</feature>
<dbReference type="InterPro" id="IPR017937">
    <property type="entry name" value="Thioredoxin_CS"/>
</dbReference>
<gene>
    <name evidence="11" type="primary">trxA</name>
    <name evidence="13" type="ORF">A9299_00275</name>
    <name evidence="12" type="ORF">E6P75_10905</name>
    <name evidence="11" type="ORF">YHS_10570</name>
</gene>
<dbReference type="InterPro" id="IPR013766">
    <property type="entry name" value="Thioredoxin_domain"/>
</dbReference>
<name>A0A173MXX1_FAUOS</name>
<reference evidence="13" key="1">
    <citation type="submission" date="2016-06" db="EMBL/GenBank/DDBJ databases">
        <title>Draft genome of Moraxella osloensis CCUG 67237.</title>
        <authorList>
            <person name="Salva-Serra F."/>
            <person name="Engstrom-Jakobsson H."/>
            <person name="Thorell K."/>
            <person name="Gonzales-Siles L."/>
            <person name="Karlsson R."/>
            <person name="Boulund F."/>
            <person name="Engstrand L."/>
            <person name="Kristiansson E."/>
            <person name="Moore E."/>
        </authorList>
    </citation>
    <scope>NUCLEOTIDE SEQUENCE [LARGE SCALE GENOMIC DNA]</scope>
    <source>
        <strain evidence="13">CCUG 67237</strain>
    </source>
</reference>
<keyword evidence="5 9" id="KW-0676">Redox-active center</keyword>
<evidence type="ECO:0000256" key="3">
    <source>
        <dbReference type="ARBA" id="ARBA00022982"/>
    </source>
</evidence>
<evidence type="ECO:0000259" key="10">
    <source>
        <dbReference type="PROSITE" id="PS51352"/>
    </source>
</evidence>
<dbReference type="PRINTS" id="PR00421">
    <property type="entry name" value="THIOREDOXIN"/>
</dbReference>
<evidence type="ECO:0000313" key="12">
    <source>
        <dbReference type="EMBL" id="MDI4510705.1"/>
    </source>
</evidence>
<evidence type="ECO:0000256" key="2">
    <source>
        <dbReference type="ARBA" id="ARBA00022448"/>
    </source>
</evidence>
<dbReference type="NCBIfam" id="TIGR01068">
    <property type="entry name" value="thioredoxin"/>
    <property type="match status" value="1"/>
</dbReference>
<evidence type="ECO:0000256" key="6">
    <source>
        <dbReference type="NCBIfam" id="TIGR01068"/>
    </source>
</evidence>
<evidence type="ECO:0000256" key="9">
    <source>
        <dbReference type="PIRSR" id="PIRSR000077-4"/>
    </source>
</evidence>
<dbReference type="GO" id="GO:0015035">
    <property type="term" value="F:protein-disulfide reductase activity"/>
    <property type="evidence" value="ECO:0007669"/>
    <property type="project" value="UniProtKB-UniRule"/>
</dbReference>
<evidence type="ECO:0000313" key="11">
    <source>
        <dbReference type="EMBL" id="ATW70523.1"/>
    </source>
</evidence>
<dbReference type="InterPro" id="IPR036249">
    <property type="entry name" value="Thioredoxin-like_sf"/>
</dbReference>
<dbReference type="PANTHER" id="PTHR45663:SF11">
    <property type="entry name" value="GEO12009P1"/>
    <property type="match status" value="1"/>
</dbReference>
<dbReference type="PANTHER" id="PTHR45663">
    <property type="entry name" value="GEO12009P1"/>
    <property type="match status" value="1"/>
</dbReference>
<sequence length="107" mass="11766">MSSVIHADEGTFEKAVLQSDTPVLVDFWATWCGPCKAIAPVLDELSSEYEGKARIVKIDVDQNPNLAAQYGIRSIPTLFMFKNGEKVDATMGMQPKAQLTALINKHL</sequence>
<dbReference type="AlphaFoldDB" id="A0A173MXX1"/>
<dbReference type="CDD" id="cd02947">
    <property type="entry name" value="TRX_family"/>
    <property type="match status" value="1"/>
</dbReference>
<organism evidence="13">
    <name type="scientific">Faucicola osloensis</name>
    <name type="common">Moraxella osloensis</name>
    <dbReference type="NCBI Taxonomy" id="34062"/>
    <lineage>
        <taxon>Bacteria</taxon>
        <taxon>Pseudomonadati</taxon>
        <taxon>Pseudomonadota</taxon>
        <taxon>Gammaproteobacteria</taxon>
        <taxon>Moraxellales</taxon>
        <taxon>Moraxellaceae</taxon>
        <taxon>Faucicola</taxon>
    </lineage>
</organism>
<feature type="site" description="Deprotonates C-terminal active site Cys" evidence="8">
    <location>
        <position position="26"/>
    </location>
</feature>
<evidence type="ECO:0000313" key="13">
    <source>
        <dbReference type="EMBL" id="OBX64925.1"/>
    </source>
</evidence>
<dbReference type="GO" id="GO:0005737">
    <property type="term" value="C:cytoplasm"/>
    <property type="evidence" value="ECO:0007669"/>
    <property type="project" value="TreeGrafter"/>
</dbReference>
<dbReference type="InterPro" id="IPR005746">
    <property type="entry name" value="Thioredoxin"/>
</dbReference>
<evidence type="ECO:0000256" key="8">
    <source>
        <dbReference type="PIRSR" id="PIRSR000077-1"/>
    </source>
</evidence>
<dbReference type="EMBL" id="CP024176">
    <property type="protein sequence ID" value="ATW70523.1"/>
    <property type="molecule type" value="Genomic_DNA"/>
</dbReference>
<dbReference type="Pfam" id="PF00085">
    <property type="entry name" value="Thioredoxin"/>
    <property type="match status" value="1"/>
</dbReference>